<comment type="caution">
    <text evidence="6">The sequence shown here is derived from an EMBL/GenBank/DDBJ whole genome shotgun (WGS) entry which is preliminary data.</text>
</comment>
<reference evidence="6" key="1">
    <citation type="submission" date="2021-04" db="EMBL/GenBank/DDBJ databases">
        <title>Genome based classification of Actinospica acidithermotolerans sp. nov., an actinobacterium isolated from an Indonesian hot spring.</title>
        <authorList>
            <person name="Kusuma A.B."/>
            <person name="Putra K.E."/>
            <person name="Nafisah S."/>
            <person name="Loh J."/>
            <person name="Nouioui I."/>
            <person name="Goodfellow M."/>
        </authorList>
    </citation>
    <scope>NUCLEOTIDE SEQUENCE</scope>
    <source>
        <strain evidence="6">MGRD01-02</strain>
    </source>
</reference>
<dbReference type="AlphaFoldDB" id="A0A941II96"/>
<evidence type="ECO:0000256" key="2">
    <source>
        <dbReference type="ARBA" id="ARBA00022692"/>
    </source>
</evidence>
<comment type="subcellular location">
    <subcellularLocation>
        <location evidence="1">Membrane</location>
        <topology evidence="1">Multi-pass membrane protein</topology>
    </subcellularLocation>
</comment>
<evidence type="ECO:0000256" key="1">
    <source>
        <dbReference type="ARBA" id="ARBA00004141"/>
    </source>
</evidence>
<dbReference type="GO" id="GO:0030416">
    <property type="term" value="P:methylamine metabolic process"/>
    <property type="evidence" value="ECO:0007669"/>
    <property type="project" value="InterPro"/>
</dbReference>
<dbReference type="GO" id="GO:0016020">
    <property type="term" value="C:membrane"/>
    <property type="evidence" value="ECO:0007669"/>
    <property type="project" value="UniProtKB-SubCell"/>
</dbReference>
<dbReference type="RefSeq" id="WP_212517706.1">
    <property type="nucleotide sequence ID" value="NZ_JAGSOH010000019.1"/>
</dbReference>
<accession>A0A941II96</accession>
<evidence type="ECO:0000259" key="5">
    <source>
        <dbReference type="Pfam" id="PF07291"/>
    </source>
</evidence>
<proteinExistence type="predicted"/>
<keyword evidence="7" id="KW-1185">Reference proteome</keyword>
<dbReference type="Pfam" id="PF07291">
    <property type="entry name" value="MauE"/>
    <property type="match status" value="1"/>
</dbReference>
<dbReference type="EMBL" id="JAGSOH010000019">
    <property type="protein sequence ID" value="MBR7826557.1"/>
    <property type="molecule type" value="Genomic_DNA"/>
</dbReference>
<evidence type="ECO:0000256" key="4">
    <source>
        <dbReference type="ARBA" id="ARBA00023136"/>
    </source>
</evidence>
<organism evidence="6 7">
    <name type="scientific">Actinospica acidithermotolerans</name>
    <dbReference type="NCBI Taxonomy" id="2828514"/>
    <lineage>
        <taxon>Bacteria</taxon>
        <taxon>Bacillati</taxon>
        <taxon>Actinomycetota</taxon>
        <taxon>Actinomycetes</taxon>
        <taxon>Catenulisporales</taxon>
        <taxon>Actinospicaceae</taxon>
        <taxon>Actinospica</taxon>
    </lineage>
</organism>
<gene>
    <name evidence="6" type="ORF">KDK95_09600</name>
</gene>
<dbReference type="Proteomes" id="UP000676325">
    <property type="component" value="Unassembled WGS sequence"/>
</dbReference>
<feature type="domain" description="Methylamine utilisation protein MauE" evidence="5">
    <location>
        <begin position="13"/>
        <end position="88"/>
    </location>
</feature>
<name>A0A941II96_9ACTN</name>
<keyword evidence="3" id="KW-1133">Transmembrane helix</keyword>
<evidence type="ECO:0000313" key="6">
    <source>
        <dbReference type="EMBL" id="MBR7826557.1"/>
    </source>
</evidence>
<dbReference type="InterPro" id="IPR009908">
    <property type="entry name" value="Methylamine_util_MauE"/>
</dbReference>
<keyword evidence="2" id="KW-0812">Transmembrane</keyword>
<protein>
    <recommendedName>
        <fullName evidence="5">Methylamine utilisation protein MauE domain-containing protein</fullName>
    </recommendedName>
</protein>
<evidence type="ECO:0000313" key="7">
    <source>
        <dbReference type="Proteomes" id="UP000676325"/>
    </source>
</evidence>
<evidence type="ECO:0000256" key="3">
    <source>
        <dbReference type="ARBA" id="ARBA00022989"/>
    </source>
</evidence>
<sequence length="133" mass="13987">MSKTREAGKSTAAKSAYALAGLLAAAGLTHLAYPKPYDRIVPRVLPGPARWWTYGSGAAELAVAAAVAHPRTRRSAAAAAAGLLVAVFPANVQMARDWRGRGTTARNLAYARLPLQAPLVAWALQVRRSASRG</sequence>
<dbReference type="PANTHER" id="PTHR36974:SF1">
    <property type="entry name" value="DOXX FAMILY MEMBRANE PROTEIN"/>
    <property type="match status" value="1"/>
</dbReference>
<keyword evidence="4" id="KW-0472">Membrane</keyword>
<dbReference type="PANTHER" id="PTHR36974">
    <property type="entry name" value="MEMBRANE PROTEIN-RELATED"/>
    <property type="match status" value="1"/>
</dbReference>